<dbReference type="InterPro" id="IPR001461">
    <property type="entry name" value="Aspartic_peptidase_A1"/>
</dbReference>
<keyword evidence="3 6" id="KW-0064">Aspartyl protease</keyword>
<dbReference type="CDD" id="cd06097">
    <property type="entry name" value="Aspergillopepsin_like"/>
    <property type="match status" value="1"/>
</dbReference>
<dbReference type="SUPFAM" id="SSF50630">
    <property type="entry name" value="Acid proteases"/>
    <property type="match status" value="1"/>
</dbReference>
<evidence type="ECO:0000256" key="1">
    <source>
        <dbReference type="ARBA" id="ARBA00007447"/>
    </source>
</evidence>
<dbReference type="AlphaFoldDB" id="A0A9P7MHW9"/>
<feature type="active site" evidence="5">
    <location>
        <position position="293"/>
    </location>
</feature>
<evidence type="ECO:0000256" key="6">
    <source>
        <dbReference type="RuleBase" id="RU000454"/>
    </source>
</evidence>
<feature type="chain" id="PRO_5040240701" description="Peptidase A1 domain-containing protein" evidence="7">
    <location>
        <begin position="17"/>
        <end position="413"/>
    </location>
</feature>
<evidence type="ECO:0000313" key="10">
    <source>
        <dbReference type="Proteomes" id="UP000706124"/>
    </source>
</evidence>
<keyword evidence="4 6" id="KW-0378">Hydrolase</keyword>
<dbReference type="GO" id="GO:0004190">
    <property type="term" value="F:aspartic-type endopeptidase activity"/>
    <property type="evidence" value="ECO:0007669"/>
    <property type="project" value="UniProtKB-KW"/>
</dbReference>
<dbReference type="Proteomes" id="UP000706124">
    <property type="component" value="Unassembled WGS sequence"/>
</dbReference>
<dbReference type="InterPro" id="IPR001969">
    <property type="entry name" value="Aspartic_peptidase_AS"/>
</dbReference>
<dbReference type="PANTHER" id="PTHR47966">
    <property type="entry name" value="BETA-SITE APP-CLEAVING ENZYME, ISOFORM A-RELATED"/>
    <property type="match status" value="1"/>
</dbReference>
<feature type="domain" description="Peptidase A1" evidence="8">
    <location>
        <begin position="87"/>
        <end position="406"/>
    </location>
</feature>
<sequence>MKTLVILAGTLVHVLGAAVPAQDHAKRSFSLEAKPNNEQKRDFASDWAAAHRRWGSSASKATLPNKNALADGEGSARAHSVLQDQYFVTDVEIGTPPQKVKMILDTGSSDVWVQSTDTIYRDNEDGPWAPQYMPDSSETAQRIDNAVWKVKYLDGSSAEGIVYRDDVRLGGFHIPNATIESALLMASRFEFDVNVSGVLGLAKQLPNSIRPPTPSFLSVLQSYLHRPIFAVDLRRDTASRFDFGYIDESIPSDSITWLKSRSDSPHWDIDLDLTSWADKHPVWMYLPFQATLDTGTSLMFLPDALASRYWHSIPGVRGNSTLSLAYKFPCAQASTLPDLMFKLPGTEHVLRVPGPYLNYGTIDSEPGYCWGGMQSALSLGVTVLGDVMLKAIFVVFDVQNNRIGLANKKLGDV</sequence>
<dbReference type="PANTHER" id="PTHR47966:SF2">
    <property type="entry name" value="ASPERGILLOPEPSIN-1-RELATED"/>
    <property type="match status" value="1"/>
</dbReference>
<evidence type="ECO:0000256" key="5">
    <source>
        <dbReference type="PIRSR" id="PIRSR601461-1"/>
    </source>
</evidence>
<dbReference type="EMBL" id="SRPO01000039">
    <property type="protein sequence ID" value="KAG5945955.1"/>
    <property type="molecule type" value="Genomic_DNA"/>
</dbReference>
<dbReference type="InterPro" id="IPR034163">
    <property type="entry name" value="Aspergillopepsin-like_cat_dom"/>
</dbReference>
<evidence type="ECO:0000256" key="4">
    <source>
        <dbReference type="ARBA" id="ARBA00022801"/>
    </source>
</evidence>
<keyword evidence="2 6" id="KW-0645">Protease</keyword>
<dbReference type="Pfam" id="PF00026">
    <property type="entry name" value="Asp"/>
    <property type="match status" value="1"/>
</dbReference>
<accession>A0A9P7MHW9</accession>
<keyword evidence="10" id="KW-1185">Reference proteome</keyword>
<organism evidence="9 10">
    <name type="scientific">Claviceps pazoutovae</name>
    <dbReference type="NCBI Taxonomy" id="1649127"/>
    <lineage>
        <taxon>Eukaryota</taxon>
        <taxon>Fungi</taxon>
        <taxon>Dikarya</taxon>
        <taxon>Ascomycota</taxon>
        <taxon>Pezizomycotina</taxon>
        <taxon>Sordariomycetes</taxon>
        <taxon>Hypocreomycetidae</taxon>
        <taxon>Hypocreales</taxon>
        <taxon>Clavicipitaceae</taxon>
        <taxon>Claviceps</taxon>
    </lineage>
</organism>
<evidence type="ECO:0000256" key="2">
    <source>
        <dbReference type="ARBA" id="ARBA00022670"/>
    </source>
</evidence>
<evidence type="ECO:0000256" key="3">
    <source>
        <dbReference type="ARBA" id="ARBA00022750"/>
    </source>
</evidence>
<comment type="similarity">
    <text evidence="1 6">Belongs to the peptidase A1 family.</text>
</comment>
<keyword evidence="7" id="KW-0732">Signal</keyword>
<dbReference type="GO" id="GO:0006508">
    <property type="term" value="P:proteolysis"/>
    <property type="evidence" value="ECO:0007669"/>
    <property type="project" value="UniProtKB-KW"/>
</dbReference>
<gene>
    <name evidence="9" type="ORF">E4U60_004637</name>
</gene>
<comment type="caution">
    <text evidence="9">The sequence shown here is derived from an EMBL/GenBank/DDBJ whole genome shotgun (WGS) entry which is preliminary data.</text>
</comment>
<feature type="signal peptide" evidence="7">
    <location>
        <begin position="1"/>
        <end position="16"/>
    </location>
</feature>
<evidence type="ECO:0000256" key="7">
    <source>
        <dbReference type="SAM" id="SignalP"/>
    </source>
</evidence>
<reference evidence="9 10" key="1">
    <citation type="journal article" date="2020" name="bioRxiv">
        <title>Whole genome comparisons of ergot fungi reveals the divergence and evolution of species within the genus Claviceps are the result of varying mechanisms driving genome evolution and host range expansion.</title>
        <authorList>
            <person name="Wyka S.A."/>
            <person name="Mondo S.J."/>
            <person name="Liu M."/>
            <person name="Dettman J."/>
            <person name="Nalam V."/>
            <person name="Broders K.D."/>
        </authorList>
    </citation>
    <scope>NUCLEOTIDE SEQUENCE [LARGE SCALE GENOMIC DNA]</scope>
    <source>
        <strain evidence="9 10">CCC 1485</strain>
    </source>
</reference>
<dbReference type="PROSITE" id="PS51767">
    <property type="entry name" value="PEPTIDASE_A1"/>
    <property type="match status" value="1"/>
</dbReference>
<evidence type="ECO:0000313" key="9">
    <source>
        <dbReference type="EMBL" id="KAG5945955.1"/>
    </source>
</evidence>
<name>A0A9P7MHW9_9HYPO</name>
<dbReference type="Gene3D" id="2.40.70.10">
    <property type="entry name" value="Acid Proteases"/>
    <property type="match status" value="2"/>
</dbReference>
<dbReference type="PRINTS" id="PR00792">
    <property type="entry name" value="PEPSIN"/>
</dbReference>
<dbReference type="PROSITE" id="PS00141">
    <property type="entry name" value="ASP_PROTEASE"/>
    <property type="match status" value="2"/>
</dbReference>
<dbReference type="InterPro" id="IPR033121">
    <property type="entry name" value="PEPTIDASE_A1"/>
</dbReference>
<proteinExistence type="inferred from homology"/>
<dbReference type="OrthoDB" id="2747330at2759"/>
<feature type="active site" evidence="5">
    <location>
        <position position="105"/>
    </location>
</feature>
<dbReference type="InterPro" id="IPR021109">
    <property type="entry name" value="Peptidase_aspartic_dom_sf"/>
</dbReference>
<protein>
    <recommendedName>
        <fullName evidence="8">Peptidase A1 domain-containing protein</fullName>
    </recommendedName>
</protein>
<evidence type="ECO:0000259" key="8">
    <source>
        <dbReference type="PROSITE" id="PS51767"/>
    </source>
</evidence>